<protein>
    <submittedName>
        <fullName evidence="3">Uncharacterized protein</fullName>
    </submittedName>
</protein>
<feature type="compositionally biased region" description="Low complexity" evidence="1">
    <location>
        <begin position="43"/>
        <end position="52"/>
    </location>
</feature>
<keyword evidence="2" id="KW-0732">Signal</keyword>
<feature type="chain" id="PRO_5019478762" evidence="2">
    <location>
        <begin position="28"/>
        <end position="300"/>
    </location>
</feature>
<dbReference type="RefSeq" id="WP_127887639.1">
    <property type="nucleotide sequence ID" value="NZ_CP028137.1"/>
</dbReference>
<gene>
    <name evidence="3" type="ORF">C1I64_14260</name>
</gene>
<feature type="region of interest" description="Disordered" evidence="1">
    <location>
        <begin position="39"/>
        <end position="103"/>
    </location>
</feature>
<evidence type="ECO:0000313" key="4">
    <source>
        <dbReference type="Proteomes" id="UP000285317"/>
    </source>
</evidence>
<reference evidence="3 4" key="1">
    <citation type="submission" date="2018-03" db="EMBL/GenBank/DDBJ databases">
        <title>Bacteriophage NCPPB3778 and a type I-E CRISPR drive the evolution of the US Biological Select Agent, Rathayibacter toxicus.</title>
        <authorList>
            <person name="Davis E.W.II."/>
            <person name="Tabima J.F."/>
            <person name="Weisberg A.J."/>
            <person name="Dantas Lopes L."/>
            <person name="Wiseman M.S."/>
            <person name="Wiseman M.S."/>
            <person name="Pupko T."/>
            <person name="Belcher M.S."/>
            <person name="Sechler A.J."/>
            <person name="Tancos M.A."/>
            <person name="Schroeder B.K."/>
            <person name="Murray T.D."/>
            <person name="Luster D.G."/>
            <person name="Schneider W.L."/>
            <person name="Rogers E."/>
            <person name="Andreote F.D."/>
            <person name="Grunwald N.J."/>
            <person name="Putnam M.L."/>
            <person name="Chang J.H."/>
        </authorList>
    </citation>
    <scope>NUCLEOTIDE SEQUENCE [LARGE SCALE GENOMIC DNA]</scope>
    <source>
        <strain evidence="3 4">DSM 15932</strain>
    </source>
</reference>
<evidence type="ECO:0000256" key="2">
    <source>
        <dbReference type="SAM" id="SignalP"/>
    </source>
</evidence>
<evidence type="ECO:0000256" key="1">
    <source>
        <dbReference type="SAM" id="MobiDB-lite"/>
    </source>
</evidence>
<sequence>MRNTRTVAACVAATTLFGLLSASPALASELDRGDASIVQGQESSGSNLGLLGRSATDAADARPDRGDAGMLGSPQPGGADAPLPARPVQEVPTESTPAPTPGFAASLEADRRLIVSLPMESFSSGKRFVVYVDGTYVGETSAEGQIGGVHLLSTEGPDGVARFRIDAGRNGGRVEVRRYFGRRDLGRDTEPREETVFDQQVAVSPDITATLVDGRAVVSVPEKFLAADQWLVVAIGTVRAEIKGDTTWGVAREWKEGTDRLFEIPDVKPGEQLEVWEFEGKILDPLTAENSKGRLFAVTL</sequence>
<accession>A0A3T0T3D3</accession>
<organism evidence="3 4">
    <name type="scientific">Rathayibacter festucae DSM 15932</name>
    <dbReference type="NCBI Taxonomy" id="1328866"/>
    <lineage>
        <taxon>Bacteria</taxon>
        <taxon>Bacillati</taxon>
        <taxon>Actinomycetota</taxon>
        <taxon>Actinomycetes</taxon>
        <taxon>Micrococcales</taxon>
        <taxon>Microbacteriaceae</taxon>
        <taxon>Rathayibacter</taxon>
    </lineage>
</organism>
<feature type="signal peptide" evidence="2">
    <location>
        <begin position="1"/>
        <end position="27"/>
    </location>
</feature>
<evidence type="ECO:0000313" key="3">
    <source>
        <dbReference type="EMBL" id="AZZ53082.1"/>
    </source>
</evidence>
<dbReference type="KEGG" id="rfs:C1I64_14260"/>
<dbReference type="EMBL" id="CP028137">
    <property type="protein sequence ID" value="AZZ53082.1"/>
    <property type="molecule type" value="Genomic_DNA"/>
</dbReference>
<dbReference type="AlphaFoldDB" id="A0A3T0T3D3"/>
<name>A0A3T0T3D3_9MICO</name>
<dbReference type="Proteomes" id="UP000285317">
    <property type="component" value="Chromosome"/>
</dbReference>
<proteinExistence type="predicted"/>